<dbReference type="Pfam" id="PF02517">
    <property type="entry name" value="Rce1-like"/>
    <property type="match status" value="1"/>
</dbReference>
<organism evidence="3 4">
    <name type="scientific">Aquirufa nivalisilvae</name>
    <dbReference type="NCBI Taxonomy" id="2516557"/>
    <lineage>
        <taxon>Bacteria</taxon>
        <taxon>Pseudomonadati</taxon>
        <taxon>Bacteroidota</taxon>
        <taxon>Cytophagia</taxon>
        <taxon>Cytophagales</taxon>
        <taxon>Flectobacillaceae</taxon>
        <taxon>Aquirufa</taxon>
    </lineage>
</organism>
<feature type="transmembrane region" description="Helical" evidence="1">
    <location>
        <begin position="9"/>
        <end position="27"/>
    </location>
</feature>
<dbReference type="AlphaFoldDB" id="A0A2S2DU41"/>
<accession>A0A2S2DU41</accession>
<reference evidence="4" key="1">
    <citation type="submission" date="2018-05" db="EMBL/GenBank/DDBJ databases">
        <title>Pseudarcicella sp. HME7025 Genome sequencing and assembly.</title>
        <authorList>
            <person name="Kim H."/>
            <person name="Kang H."/>
            <person name="Joh K."/>
        </authorList>
    </citation>
    <scope>NUCLEOTIDE SEQUENCE [LARGE SCALE GENOMIC DNA]</scope>
    <source>
        <strain evidence="4">HME7025</strain>
    </source>
</reference>
<dbReference type="KEGG" id="psez:HME7025_00678"/>
<feature type="transmembrane region" description="Helical" evidence="1">
    <location>
        <begin position="62"/>
        <end position="82"/>
    </location>
</feature>
<sequence length="83" mass="9632">MFYKFSERICRMLSIGISSISFAAAHYGNDPYYPFLVLDSGLVLALVYYFTKKEFDANKAFVLTFLLHVCWNLIPTSIYILFL</sequence>
<evidence type="ECO:0000259" key="2">
    <source>
        <dbReference type="Pfam" id="PF02517"/>
    </source>
</evidence>
<dbReference type="RefSeq" id="WP_226998269.1">
    <property type="nucleotide sequence ID" value="NZ_CP029346.1"/>
</dbReference>
<feature type="transmembrane region" description="Helical" evidence="1">
    <location>
        <begin position="33"/>
        <end position="50"/>
    </location>
</feature>
<protein>
    <recommendedName>
        <fullName evidence="2">CAAX prenyl protease 2/Lysostaphin resistance protein A-like domain-containing protein</fullName>
    </recommendedName>
</protein>
<dbReference type="EMBL" id="CP029346">
    <property type="protein sequence ID" value="AWL08550.1"/>
    <property type="molecule type" value="Genomic_DNA"/>
</dbReference>
<dbReference type="GO" id="GO:0004175">
    <property type="term" value="F:endopeptidase activity"/>
    <property type="evidence" value="ECO:0007669"/>
    <property type="project" value="UniProtKB-ARBA"/>
</dbReference>
<dbReference type="Proteomes" id="UP000245468">
    <property type="component" value="Chromosome"/>
</dbReference>
<evidence type="ECO:0000256" key="1">
    <source>
        <dbReference type="SAM" id="Phobius"/>
    </source>
</evidence>
<keyword evidence="1" id="KW-1133">Transmembrane helix</keyword>
<gene>
    <name evidence="3" type="ORF">HME7025_00678</name>
</gene>
<keyword evidence="1" id="KW-0472">Membrane</keyword>
<feature type="domain" description="CAAX prenyl protease 2/Lysostaphin resistance protein A-like" evidence="2">
    <location>
        <begin position="5"/>
        <end position="74"/>
    </location>
</feature>
<keyword evidence="4" id="KW-1185">Reference proteome</keyword>
<evidence type="ECO:0000313" key="3">
    <source>
        <dbReference type="EMBL" id="AWL08550.1"/>
    </source>
</evidence>
<dbReference type="GO" id="GO:0080120">
    <property type="term" value="P:CAAX-box protein maturation"/>
    <property type="evidence" value="ECO:0007669"/>
    <property type="project" value="UniProtKB-ARBA"/>
</dbReference>
<name>A0A2S2DU41_9BACT</name>
<dbReference type="InterPro" id="IPR003675">
    <property type="entry name" value="Rce1/LyrA-like_dom"/>
</dbReference>
<keyword evidence="1" id="KW-0812">Transmembrane</keyword>
<evidence type="ECO:0000313" key="4">
    <source>
        <dbReference type="Proteomes" id="UP000245468"/>
    </source>
</evidence>
<proteinExistence type="predicted"/>